<accession>A0A8I2YS36</accession>
<evidence type="ECO:0000313" key="2">
    <source>
        <dbReference type="EMBL" id="KAG6377201.1"/>
    </source>
</evidence>
<feature type="compositionally biased region" description="Polar residues" evidence="1">
    <location>
        <begin position="45"/>
        <end position="66"/>
    </location>
</feature>
<feature type="region of interest" description="Disordered" evidence="1">
    <location>
        <begin position="185"/>
        <end position="204"/>
    </location>
</feature>
<dbReference type="EMBL" id="JAGFBS010000010">
    <property type="protein sequence ID" value="KAG6377201.1"/>
    <property type="molecule type" value="Genomic_DNA"/>
</dbReference>
<protein>
    <submittedName>
        <fullName evidence="2">Uncharacterized protein</fullName>
    </submittedName>
</protein>
<feature type="region of interest" description="Disordered" evidence="1">
    <location>
        <begin position="45"/>
        <end position="94"/>
    </location>
</feature>
<name>A0A8I2YS36_9AGAM</name>
<dbReference type="OrthoDB" id="3193108at2759"/>
<feature type="region of interest" description="Disordered" evidence="1">
    <location>
        <begin position="426"/>
        <end position="456"/>
    </location>
</feature>
<feature type="compositionally biased region" description="Low complexity" evidence="1">
    <location>
        <begin position="447"/>
        <end position="456"/>
    </location>
</feature>
<dbReference type="AlphaFoldDB" id="A0A8I2YS36"/>
<keyword evidence="3" id="KW-1185">Reference proteome</keyword>
<evidence type="ECO:0000313" key="3">
    <source>
        <dbReference type="Proteomes" id="UP000683000"/>
    </source>
</evidence>
<evidence type="ECO:0000256" key="1">
    <source>
        <dbReference type="SAM" id="MobiDB-lite"/>
    </source>
</evidence>
<organism evidence="2 3">
    <name type="scientific">Boletus reticuloceps</name>
    <dbReference type="NCBI Taxonomy" id="495285"/>
    <lineage>
        <taxon>Eukaryota</taxon>
        <taxon>Fungi</taxon>
        <taxon>Dikarya</taxon>
        <taxon>Basidiomycota</taxon>
        <taxon>Agaricomycotina</taxon>
        <taxon>Agaricomycetes</taxon>
        <taxon>Agaricomycetidae</taxon>
        <taxon>Boletales</taxon>
        <taxon>Boletineae</taxon>
        <taxon>Boletaceae</taxon>
        <taxon>Boletoideae</taxon>
        <taxon>Boletus</taxon>
    </lineage>
</organism>
<proteinExistence type="predicted"/>
<gene>
    <name evidence="2" type="ORF">JVT61DRAFT_1254</name>
</gene>
<dbReference type="Proteomes" id="UP000683000">
    <property type="component" value="Unassembled WGS sequence"/>
</dbReference>
<reference evidence="2" key="1">
    <citation type="submission" date="2021-03" db="EMBL/GenBank/DDBJ databases">
        <title>Evolutionary innovations through gain and loss of genes in the ectomycorrhizal Boletales.</title>
        <authorList>
            <person name="Wu G."/>
            <person name="Miyauchi S."/>
            <person name="Morin E."/>
            <person name="Yang Z.-L."/>
            <person name="Xu J."/>
            <person name="Martin F.M."/>
        </authorList>
    </citation>
    <scope>NUCLEOTIDE SEQUENCE</scope>
    <source>
        <strain evidence="2">BR01</strain>
    </source>
</reference>
<feature type="compositionally biased region" description="Low complexity" evidence="1">
    <location>
        <begin position="84"/>
        <end position="94"/>
    </location>
</feature>
<feature type="compositionally biased region" description="Low complexity" evidence="1">
    <location>
        <begin position="124"/>
        <end position="141"/>
    </location>
</feature>
<sequence>MLPPRQCHDNRLFSTSDFPNTARSTCTLCRFPYFVHRRIQTSQQDFSTVPHGSSSSMIPVASQPSDLVQVPRIPSGSSVPVPRSQSSASSVLTSAGSHVSSSSLQRYLQSPDSPLMNVSAPLPLLTGSSTQQLHSSLTSWTRPGPPPPGSTNDRRIARASVARTRGVTSSPLAPVPTFHRQPIHRRQLTSQSSSAAASSAPPLRGNNRARKYLVMVHPEPAHGTIATDSGDIFSILRAPVPQKIERFVSHADSYHLMFSLECTARDIDKAAPAVHAELQSHLSRHGLAFATSSTGDSSSSGNQSTGLSIPWGFLVTHKGQRTTAFGAKLLPTKARTDVITHGDLAKIAKRLPMPPPPYEDHALVFILPAENVIVGPLNGSGMHYCLARHLWNSFSEAKLDEPYEDIECSPSCHTDEMLLDETHVAVPETPPGRGESPFLSSTSRQRLPSNLPQLSSSNANSGALLSPLLDHGVGFHIYPGLPSIPHLPGQQFPASSDTLSTWRQHLDDTIATIGASFTDTETQVTITAETPLEAAKGFLDLCISWSRSIFGFSVNDGQISLSFTSGQFQNCNPTTINFNNITVNIGDGVGNGPLRSFWGALITLITEQSGHWHQTSEDGYFVPIVTSLPPSEDDLRAFRAYGLILRTGLIWGMDLLPISPAIILLLIADYRAATRDAFLEQVVPATFSRLRTWPPPTAVINGTSQLQIVPATDPYTMVLEVDHSIQIAQLRRLLPAQQNELGERMRSMMVFKTKVTRVNPLHDVYVALRLAFREHVFGEAQFLDSFYQHSESSPVEIISALFSGRKVTTIGQVLDLLDPFPLPSNLESTPGFDPLLDYPSLASRWMLHLKRYLRGIGEPRDADNQTMFDESQDNSDPLYRVKLFLLCTTASVYLPITNSSFQKIKIYFQLQTTHAWEAHVGLHVHTCFSAIDVLLDSTTASLITEDIPDDASISTNFDRWIHSIIGDKALLYNSV</sequence>
<feature type="region of interest" description="Disordered" evidence="1">
    <location>
        <begin position="161"/>
        <end position="180"/>
    </location>
</feature>
<comment type="caution">
    <text evidence="2">The sequence shown here is derived from an EMBL/GenBank/DDBJ whole genome shotgun (WGS) entry which is preliminary data.</text>
</comment>
<feature type="region of interest" description="Disordered" evidence="1">
    <location>
        <begin position="119"/>
        <end position="154"/>
    </location>
</feature>
<feature type="compositionally biased region" description="Low complexity" evidence="1">
    <location>
        <begin position="190"/>
        <end position="200"/>
    </location>
</feature>